<evidence type="ECO:0000313" key="6">
    <source>
        <dbReference type="Proteomes" id="UP000054538"/>
    </source>
</evidence>
<proteinExistence type="predicted"/>
<sequence length="2292" mass="255195">MSHVSQTPLNPSPPLLRVNTESLPRPRASGHSWNVQTPTSTTSPALHCIPQRSSPSAHLAKVAVTYNANHARDESRKLLGLLLEQLRSRPKPPPIYQSFNFQTNDTRQPRLGQILGIVKDTVTSNPLGSNRHLSTKDEGNEVDDADVFSTDATLELIFQLKEVLFFSVSQGWQIFGTGSTGLEVDNSTTKPTSFGIRTSIRRNSTSGRRSRSPSPIRQTQSQAPELLSRCISVISSVISEDCRFRTSSPKPSRPPNALQSISLDVAQLLIQVNRFEPSIVSRIAIAMIPAFSTFPSEMHPRLLAFFDNVLLRGTLQDLTRAREQTDCTNLKQEEHASTQDEVPTVSIQVEAPDEENHDVVDGKLWQPWSSASSPCFKIQSTNAPLQPLPVYFLSSISPSLMAAILETVHVQTLAPQALFNLCRLVDTLVASKTDAYLDLLEVIAYHTSGSRYGALSLLTTFWPQAVGHAVVSKALPVFRYTDMLPGDFDIPQNETQLYTHDFVPWRFQSSNRPSTFDEASFQYCQVCSSVIKGFGLLCTGCMCAVHFDCYDNPDGNDLFEYTTTSDPETRKMGVHRYCIVPPERRGVEVYKIRREGHSFCLASIFTLPLCVVCRDPIWGSQTLHCTSCKFFAHSSCVGSDDIIVPRCGSLKLDSSHMAVSLPRVRQTFADFHGDIFLSLDDLGKRTYEEISISFATLWTQLQIYNNGLALGSFVIANDARDNDAGGFELQVLVGLYEAYLSSGKLPVSATLGDYLQANTIHPSSHAIMFDWSTLAYISSTIKAPYEVQNPSFSVTSPLLNVTTVPPGNRDGDGAPRHPFEIVPLSHIRDALGYEFNLFSEGPSHHCLAHLHKLGFFCCDKQPFLPSWSRGDNRLCHFPLPLGFDLSADVETLVSAIEACLSELDLSVNEIGLLLLVRRFWPDGLASEYALRRLTRTLLSWIFSEDDNLATILRDFISAGRSLPGIRSPSEPVPWPSSRDLRRAVPSSSVNNGGDYVASRRALLQKYVTRWLLALHDQDISAYSRIVFDVTRDIATDYTFKGAAPTVLVEPLEKNHGSDIADRCLRFIIKLCQASVDFTTFDDLFLLWLIDLEYEVLDEASMPSLQRLLNRDADSAARFSTYVDATLASPGGGLEMADPWGVIRRFTGRPDGLTSGLMWLRLFARSGVEIDVPTFVEFGNMTQKRDTKLAQGAIFVEAMLTSTWLRSMGRQELQPVVANILTFLAPAVQTSLQRTANLSLTAIDLVRRSLSICLLLYGCERTLLLSLGLVNEDEVRNLPSRRRINTRTDKGADPIIVDPSLMRILDKYVASGSEQVTCIVAKFLHSLMLHASLLESYEIDNFVLRNGSPLCACIWQFYAIQHHSISSIRTSLLLRVLVVDVLPFRDLLTHIFRPLTNWESRLTGVARLFPIITDVTSPAFQIDGRQWRSCVLDVFYHCFESMWMDEKEEIRTAVQSWVQTLLPAHLDAIALCWNDGFSSLSVPERLRLTRFLIQLHPYFPTWKTLSWDVIIEALLEDNYLQNNGNNEDGPAAAHLELYGLSSDDCKSDRRVALDPSSLTVSLLLLSLQMMESGIEIDLLSCRKLKLHLAKIIGFNDVEAVPTPSGRAFYIRFQNLENIPVSCYPCIHVLPRILDAPHAFDLTPSMMGSPLVDDDRPCRVLIGTIWVDLVLSIICAIEEPLSLPVLTLKSLLESLMAIIFKHDFSSLAIKHLDVILRKALRKTVDLLLLDISYELRQVALSAIQTYIRRGTAISGVLVVDSIEKAVALVVSLKHNSEDILVGQAKGFIENTLVTLTPSGIFCSLCRRPPSPDFYAVLKSIMQGNSRRSTEAVINFQEELLQSVIFQPPEIDWKATHNSAKHLNMFVETVLYEGVSDNVVKDLGGWMTAMARRASGLGVNDDFDFNTLLSLAANLLRFSKPHIHRDLVTCVETVFRLALSRSNVRKESILLLLSSISSLGGGTSTEASRSPWMVLLISQTILEVLDDTLRMKARATPPTLVALVETFIGRQGRDFEYDGRPYSTVIGTLARSAIYFLQNQTWSASDIDDELAAALAVAHLVLYAANLGRNVLPDMHDDIHPQRSPRPCLTLRAWNILLLAALSDSSSKHDTLLLAQFDGFMTPYSMTLGAYVQARTPPPESAAADIEHAYIALKGWLLLIHRLSPSRQAVDPRGELTKRIWNELWPSFESLVDLFQVTGPGDEFLPLSTAVWSSVANLFIFILQSRSPIAMNTIPHLTLLNRLRDSGRRNSAFSKLTRALNGEALPDIQPDVVISQIMQDVANAEKLRGFGGDPR</sequence>
<feature type="domain" description="Phorbol-ester/DAG-type" evidence="4">
    <location>
        <begin position="596"/>
        <end position="647"/>
    </location>
</feature>
<dbReference type="HOGENOM" id="CLU_001302_0_0_1"/>
<evidence type="ECO:0000259" key="4">
    <source>
        <dbReference type="PROSITE" id="PS50081"/>
    </source>
</evidence>
<dbReference type="InParanoid" id="A0A0D0ECX2"/>
<dbReference type="SMART" id="SM00109">
    <property type="entry name" value="C1"/>
    <property type="match status" value="2"/>
</dbReference>
<protein>
    <recommendedName>
        <fullName evidence="4">Phorbol-ester/DAG-type domain-containing protein</fullName>
    </recommendedName>
</protein>
<evidence type="ECO:0000256" key="2">
    <source>
        <dbReference type="ARBA" id="ARBA00022833"/>
    </source>
</evidence>
<keyword evidence="1" id="KW-0479">Metal-binding</keyword>
<keyword evidence="2" id="KW-0862">Zinc</keyword>
<feature type="region of interest" description="Disordered" evidence="3">
    <location>
        <begin position="1"/>
        <end position="44"/>
    </location>
</feature>
<dbReference type="STRING" id="930991.A0A0D0ECX2"/>
<feature type="compositionally biased region" description="Low complexity" evidence="3">
    <location>
        <begin position="195"/>
        <end position="222"/>
    </location>
</feature>
<keyword evidence="6" id="KW-1185">Reference proteome</keyword>
<dbReference type="EMBL" id="KN824841">
    <property type="protein sequence ID" value="KIL00116.1"/>
    <property type="molecule type" value="Genomic_DNA"/>
</dbReference>
<reference evidence="6" key="2">
    <citation type="submission" date="2015-01" db="EMBL/GenBank/DDBJ databases">
        <title>Evolutionary Origins and Diversification of the Mycorrhizal Mutualists.</title>
        <authorList>
            <consortium name="DOE Joint Genome Institute"/>
            <consortium name="Mycorrhizal Genomics Consortium"/>
            <person name="Kohler A."/>
            <person name="Kuo A."/>
            <person name="Nagy L.G."/>
            <person name="Floudas D."/>
            <person name="Copeland A."/>
            <person name="Barry K.W."/>
            <person name="Cichocki N."/>
            <person name="Veneault-Fourrey C."/>
            <person name="LaButti K."/>
            <person name="Lindquist E.A."/>
            <person name="Lipzen A."/>
            <person name="Lundell T."/>
            <person name="Morin E."/>
            <person name="Murat C."/>
            <person name="Riley R."/>
            <person name="Ohm R."/>
            <person name="Sun H."/>
            <person name="Tunlid A."/>
            <person name="Henrissat B."/>
            <person name="Grigoriev I.V."/>
            <person name="Hibbett D.S."/>
            <person name="Martin F."/>
        </authorList>
    </citation>
    <scope>NUCLEOTIDE SEQUENCE [LARGE SCALE GENOMIC DNA]</scope>
    <source>
        <strain evidence="6">Ve08.2h10</strain>
    </source>
</reference>
<feature type="compositionally biased region" description="Polar residues" evidence="3">
    <location>
        <begin position="31"/>
        <end position="44"/>
    </location>
</feature>
<dbReference type="InterPro" id="IPR002219">
    <property type="entry name" value="PKC_DAG/PE"/>
</dbReference>
<organism evidence="5 6">
    <name type="scientific">Paxillus rubicundulus Ve08.2h10</name>
    <dbReference type="NCBI Taxonomy" id="930991"/>
    <lineage>
        <taxon>Eukaryota</taxon>
        <taxon>Fungi</taxon>
        <taxon>Dikarya</taxon>
        <taxon>Basidiomycota</taxon>
        <taxon>Agaricomycotina</taxon>
        <taxon>Agaricomycetes</taxon>
        <taxon>Agaricomycetidae</taxon>
        <taxon>Boletales</taxon>
        <taxon>Paxilineae</taxon>
        <taxon>Paxillaceae</taxon>
        <taxon>Paxillus</taxon>
    </lineage>
</organism>
<dbReference type="Gene3D" id="3.30.60.20">
    <property type="match status" value="1"/>
</dbReference>
<evidence type="ECO:0000256" key="1">
    <source>
        <dbReference type="ARBA" id="ARBA00022723"/>
    </source>
</evidence>
<evidence type="ECO:0000313" key="5">
    <source>
        <dbReference type="EMBL" id="KIL00116.1"/>
    </source>
</evidence>
<name>A0A0D0ECX2_9AGAM</name>
<reference evidence="5 6" key="1">
    <citation type="submission" date="2014-04" db="EMBL/GenBank/DDBJ databases">
        <authorList>
            <consortium name="DOE Joint Genome Institute"/>
            <person name="Kuo A."/>
            <person name="Kohler A."/>
            <person name="Jargeat P."/>
            <person name="Nagy L.G."/>
            <person name="Floudas D."/>
            <person name="Copeland A."/>
            <person name="Barry K.W."/>
            <person name="Cichocki N."/>
            <person name="Veneault-Fourrey C."/>
            <person name="LaButti K."/>
            <person name="Lindquist E.A."/>
            <person name="Lipzen A."/>
            <person name="Lundell T."/>
            <person name="Morin E."/>
            <person name="Murat C."/>
            <person name="Sun H."/>
            <person name="Tunlid A."/>
            <person name="Henrissat B."/>
            <person name="Grigoriev I.V."/>
            <person name="Hibbett D.S."/>
            <person name="Martin F."/>
            <person name="Nordberg H.P."/>
            <person name="Cantor M.N."/>
            <person name="Hua S.X."/>
        </authorList>
    </citation>
    <scope>NUCLEOTIDE SEQUENCE [LARGE SCALE GENOMIC DNA]</scope>
    <source>
        <strain evidence="5 6">Ve08.2h10</strain>
    </source>
</reference>
<evidence type="ECO:0000256" key="3">
    <source>
        <dbReference type="SAM" id="MobiDB-lite"/>
    </source>
</evidence>
<gene>
    <name evidence="5" type="ORF">PAXRUDRAFT_821994</name>
</gene>
<dbReference type="CDD" id="cd00029">
    <property type="entry name" value="C1"/>
    <property type="match status" value="2"/>
</dbReference>
<feature type="region of interest" description="Disordered" evidence="3">
    <location>
        <begin position="967"/>
        <end position="986"/>
    </location>
</feature>
<feature type="region of interest" description="Disordered" evidence="3">
    <location>
        <begin position="186"/>
        <end position="223"/>
    </location>
</feature>
<dbReference type="InterPro" id="IPR046349">
    <property type="entry name" value="C1-like_sf"/>
</dbReference>
<dbReference type="GO" id="GO:0046872">
    <property type="term" value="F:metal ion binding"/>
    <property type="evidence" value="ECO:0007669"/>
    <property type="project" value="UniProtKB-KW"/>
</dbReference>
<dbReference type="Proteomes" id="UP000054538">
    <property type="component" value="Unassembled WGS sequence"/>
</dbReference>
<dbReference type="SUPFAM" id="SSF57889">
    <property type="entry name" value="Cysteine-rich domain"/>
    <property type="match status" value="2"/>
</dbReference>
<accession>A0A0D0ECX2</accession>
<dbReference type="PROSITE" id="PS50081">
    <property type="entry name" value="ZF_DAG_PE_2"/>
    <property type="match status" value="1"/>
</dbReference>
<dbReference type="OrthoDB" id="6270916at2759"/>